<dbReference type="InterPro" id="IPR044421">
    <property type="entry name" value="SMYD4_SET"/>
</dbReference>
<dbReference type="EMBL" id="JBJJXI010000018">
    <property type="protein sequence ID" value="KAL3406905.1"/>
    <property type="molecule type" value="Genomic_DNA"/>
</dbReference>
<dbReference type="SUPFAM" id="SSF48452">
    <property type="entry name" value="TPR-like"/>
    <property type="match status" value="1"/>
</dbReference>
<dbReference type="Gene3D" id="1.25.40.10">
    <property type="entry name" value="Tetratricopeptide repeat domain"/>
    <property type="match status" value="1"/>
</dbReference>
<dbReference type="CDD" id="cd10536">
    <property type="entry name" value="SET_SMYD4"/>
    <property type="match status" value="1"/>
</dbReference>
<dbReference type="SMART" id="SM00317">
    <property type="entry name" value="SET"/>
    <property type="match status" value="1"/>
</dbReference>
<keyword evidence="1" id="KW-0489">Methyltransferase</keyword>
<dbReference type="InterPro" id="IPR052097">
    <property type="entry name" value="SET-MYND_domain_protein"/>
</dbReference>
<accession>A0ABD2XNH8</accession>
<evidence type="ECO:0000256" key="8">
    <source>
        <dbReference type="ARBA" id="ARBA00093635"/>
    </source>
</evidence>
<reference evidence="13 14" key="1">
    <citation type="journal article" date="2024" name="bioRxiv">
        <title>A reference genome for Trichogramma kaykai: A tiny desert-dwelling parasitoid wasp with competing sex-ratio distorters.</title>
        <authorList>
            <person name="Culotta J."/>
            <person name="Lindsey A.R."/>
        </authorList>
    </citation>
    <scope>NUCLEOTIDE SEQUENCE [LARGE SCALE GENOMIC DNA]</scope>
    <source>
        <strain evidence="13 14">KSX58</strain>
    </source>
</reference>
<dbReference type="InterPro" id="IPR046341">
    <property type="entry name" value="SET_dom_sf"/>
</dbReference>
<evidence type="ECO:0000259" key="12">
    <source>
        <dbReference type="PROSITE" id="PS50865"/>
    </source>
</evidence>
<dbReference type="Gene3D" id="6.10.140.2220">
    <property type="match status" value="1"/>
</dbReference>
<comment type="caution">
    <text evidence="13">The sequence shown here is derived from an EMBL/GenBank/DDBJ whole genome shotgun (WGS) entry which is preliminary data.</text>
</comment>
<keyword evidence="6" id="KW-0862">Zinc</keyword>
<dbReference type="PROSITE" id="PS50280">
    <property type="entry name" value="SET"/>
    <property type="match status" value="1"/>
</dbReference>
<evidence type="ECO:0000256" key="5">
    <source>
        <dbReference type="ARBA" id="ARBA00022771"/>
    </source>
</evidence>
<dbReference type="GO" id="GO:0008170">
    <property type="term" value="F:N-methyltransferase activity"/>
    <property type="evidence" value="ECO:0007669"/>
    <property type="project" value="UniProtKB-ARBA"/>
</dbReference>
<evidence type="ECO:0000256" key="3">
    <source>
        <dbReference type="ARBA" id="ARBA00022691"/>
    </source>
</evidence>
<keyword evidence="14" id="KW-1185">Reference proteome</keyword>
<evidence type="ECO:0000256" key="9">
    <source>
        <dbReference type="ARBA" id="ARBA00093680"/>
    </source>
</evidence>
<keyword evidence="5 10" id="KW-0863">Zinc-finger</keyword>
<dbReference type="PROSITE" id="PS50865">
    <property type="entry name" value="ZF_MYND_2"/>
    <property type="match status" value="1"/>
</dbReference>
<evidence type="ECO:0000256" key="7">
    <source>
        <dbReference type="ARBA" id="ARBA00093423"/>
    </source>
</evidence>
<dbReference type="SUPFAM" id="SSF82199">
    <property type="entry name" value="SET domain"/>
    <property type="match status" value="1"/>
</dbReference>
<feature type="domain" description="MYND-type" evidence="12">
    <location>
        <begin position="264"/>
        <end position="303"/>
    </location>
</feature>
<comment type="function">
    <text evidence="7">Protein-lysine N-methyltransferase. Monomethylates PRMT5, modulating its transcriptional activity. May also act as a histone methyltransferase. Plays a critical role in cardiac development. Acts as a key epigenetic regulator of gene expression during cardiac development via its dual activities as a methyltransferase and negative regulator of HDAC1.</text>
</comment>
<dbReference type="SUPFAM" id="SSF144232">
    <property type="entry name" value="HIT/MYND zinc finger-like"/>
    <property type="match status" value="1"/>
</dbReference>
<protein>
    <recommendedName>
        <fullName evidence="8">Protein-lysine N-methyltransferase SMYD4</fullName>
    </recommendedName>
    <alternativeName>
        <fullName evidence="9">SET and MYND domain-containing protein 4</fullName>
    </alternativeName>
</protein>
<dbReference type="InterPro" id="IPR001214">
    <property type="entry name" value="SET_dom"/>
</dbReference>
<evidence type="ECO:0000256" key="4">
    <source>
        <dbReference type="ARBA" id="ARBA00022723"/>
    </source>
</evidence>
<gene>
    <name evidence="13" type="ORF">TKK_001019</name>
</gene>
<keyword evidence="2" id="KW-0808">Transferase</keyword>
<evidence type="ECO:0000259" key="11">
    <source>
        <dbReference type="PROSITE" id="PS50280"/>
    </source>
</evidence>
<dbReference type="AlphaFoldDB" id="A0ABD2XNH8"/>
<dbReference type="PANTHER" id="PTHR46165:SF6">
    <property type="entry name" value="SET AND MYND DOMAIN-CONTAINING PROTEIN 4-LIKE PROTEIN"/>
    <property type="match status" value="1"/>
</dbReference>
<dbReference type="InterPro" id="IPR011990">
    <property type="entry name" value="TPR-like_helical_dom_sf"/>
</dbReference>
<evidence type="ECO:0000256" key="2">
    <source>
        <dbReference type="ARBA" id="ARBA00022679"/>
    </source>
</evidence>
<dbReference type="GO" id="GO:0008270">
    <property type="term" value="F:zinc ion binding"/>
    <property type="evidence" value="ECO:0007669"/>
    <property type="project" value="UniProtKB-KW"/>
</dbReference>
<evidence type="ECO:0000256" key="1">
    <source>
        <dbReference type="ARBA" id="ARBA00022603"/>
    </source>
</evidence>
<organism evidence="13 14">
    <name type="scientific">Trichogramma kaykai</name>
    <dbReference type="NCBI Taxonomy" id="54128"/>
    <lineage>
        <taxon>Eukaryota</taxon>
        <taxon>Metazoa</taxon>
        <taxon>Ecdysozoa</taxon>
        <taxon>Arthropoda</taxon>
        <taxon>Hexapoda</taxon>
        <taxon>Insecta</taxon>
        <taxon>Pterygota</taxon>
        <taxon>Neoptera</taxon>
        <taxon>Endopterygota</taxon>
        <taxon>Hymenoptera</taxon>
        <taxon>Apocrita</taxon>
        <taxon>Proctotrupomorpha</taxon>
        <taxon>Chalcidoidea</taxon>
        <taxon>Trichogrammatidae</taxon>
        <taxon>Trichogramma</taxon>
    </lineage>
</organism>
<feature type="domain" description="SET" evidence="11">
    <location>
        <begin position="219"/>
        <end position="507"/>
    </location>
</feature>
<dbReference type="Pfam" id="PF00856">
    <property type="entry name" value="SET"/>
    <property type="match status" value="1"/>
</dbReference>
<evidence type="ECO:0000256" key="6">
    <source>
        <dbReference type="ARBA" id="ARBA00022833"/>
    </source>
</evidence>
<dbReference type="InterPro" id="IPR002893">
    <property type="entry name" value="Znf_MYND"/>
</dbReference>
<name>A0ABD2XNH8_9HYME</name>
<evidence type="ECO:0000313" key="14">
    <source>
        <dbReference type="Proteomes" id="UP001627154"/>
    </source>
</evidence>
<dbReference type="Proteomes" id="UP001627154">
    <property type="component" value="Unassembled WGS sequence"/>
</dbReference>
<dbReference type="GO" id="GO:0008276">
    <property type="term" value="F:protein methyltransferase activity"/>
    <property type="evidence" value="ECO:0007669"/>
    <property type="project" value="UniProtKB-ARBA"/>
</dbReference>
<dbReference type="GO" id="GO:0032259">
    <property type="term" value="P:methylation"/>
    <property type="evidence" value="ECO:0007669"/>
    <property type="project" value="UniProtKB-KW"/>
</dbReference>
<sequence>MFAQVRLMISGRFQKFYEKLLLDDDPGHRVRSALESLEDILPLDEVACDTKDAALSSSLRREGDELFLAERESLVGLLQAWEYYCKAVAAAPADDASLPLAYANRSACLFHLKRYAECAADIDKALLEHSYPDSMRPNLLRRKVKCLKILGQSEDAADASLEASRWLLRCVDLRGDDKAFLERKIQSAKELETTTAAAAASCPSLPGMTANRKIPCASEAVEIRYNKKYGRHVVASRDIEIGEVVAREPPYALQLGSACLYTHCSHCLARAWAGLPCPGCAFAVYCSAGCRDEAWHAYHDVECPVRGYLLKLNVNDIAPFSLKVAILAIRQAGGFRQMREQLRRIEESEDPLKKSFTDGLYRSDLYQTFYHLESHEDKILLKELVTILLNTALILYYVSTKTSFIEDLTNESSQDLCSSDDALLMGKLIAHHFMVIQMNDQELFEITLRGQNHSLGAAVFPFCSLFNHSCFPNATRIPIVGDDKKMHQLMIAQHPIKKGSQIFDDYGFDFIAGTVAHRKNLCKKYFFTCECEPCLDYWPEFKYLPTIFTMPTFQSTSKEKRLELKKALNNFASYEKIIIQADIKKLTENKKLLTTLAKSLTTIFENSPKITKETFRSVVLYKQAFLLIHGNRFNV</sequence>
<proteinExistence type="predicted"/>
<dbReference type="Gene3D" id="1.10.220.160">
    <property type="match status" value="1"/>
</dbReference>
<dbReference type="GO" id="GO:0008757">
    <property type="term" value="F:S-adenosylmethionine-dependent methyltransferase activity"/>
    <property type="evidence" value="ECO:0007669"/>
    <property type="project" value="UniProtKB-ARBA"/>
</dbReference>
<keyword evidence="3" id="KW-0949">S-adenosyl-L-methionine</keyword>
<dbReference type="Pfam" id="PF01753">
    <property type="entry name" value="zf-MYND"/>
    <property type="match status" value="1"/>
</dbReference>
<evidence type="ECO:0000313" key="13">
    <source>
        <dbReference type="EMBL" id="KAL3406905.1"/>
    </source>
</evidence>
<evidence type="ECO:0000256" key="10">
    <source>
        <dbReference type="PROSITE-ProRule" id="PRU00134"/>
    </source>
</evidence>
<keyword evidence="4" id="KW-0479">Metal-binding</keyword>
<dbReference type="Gene3D" id="2.170.270.10">
    <property type="entry name" value="SET domain"/>
    <property type="match status" value="1"/>
</dbReference>
<dbReference type="PANTHER" id="PTHR46165">
    <property type="entry name" value="SET AND MYND DOMAIN-CONTAINING PROTEIN 4"/>
    <property type="match status" value="1"/>
</dbReference>